<organism evidence="2 3">
    <name type="scientific">Nyssa sinensis</name>
    <dbReference type="NCBI Taxonomy" id="561372"/>
    <lineage>
        <taxon>Eukaryota</taxon>
        <taxon>Viridiplantae</taxon>
        <taxon>Streptophyta</taxon>
        <taxon>Embryophyta</taxon>
        <taxon>Tracheophyta</taxon>
        <taxon>Spermatophyta</taxon>
        <taxon>Magnoliopsida</taxon>
        <taxon>eudicotyledons</taxon>
        <taxon>Gunneridae</taxon>
        <taxon>Pentapetalae</taxon>
        <taxon>asterids</taxon>
        <taxon>Cornales</taxon>
        <taxon>Nyssaceae</taxon>
        <taxon>Nyssa</taxon>
    </lineage>
</organism>
<gene>
    <name evidence="2" type="ORF">F0562_012012</name>
</gene>
<dbReference type="EMBL" id="CM018048">
    <property type="protein sequence ID" value="KAA8521339.1"/>
    <property type="molecule type" value="Genomic_DNA"/>
</dbReference>
<proteinExistence type="predicted"/>
<accession>A0A5J4ZTD0</accession>
<protein>
    <submittedName>
        <fullName evidence="2">Uncharacterized protein</fullName>
    </submittedName>
</protein>
<keyword evidence="3" id="KW-1185">Reference proteome</keyword>
<dbReference type="AlphaFoldDB" id="A0A5J4ZTD0"/>
<evidence type="ECO:0000256" key="1">
    <source>
        <dbReference type="SAM" id="MobiDB-lite"/>
    </source>
</evidence>
<sequence length="92" mass="10014">MARFSPLMPSLWVSGRVTAYVSYFSGLYWGVAELNSYSLWISKHDGSFRELLAGAYLDGSGLGRTIRNPGGGELTGGAEGRAPWEQLEEKSP</sequence>
<dbReference type="Proteomes" id="UP000325577">
    <property type="component" value="Linkage Group LG5"/>
</dbReference>
<feature type="compositionally biased region" description="Gly residues" evidence="1">
    <location>
        <begin position="69"/>
        <end position="79"/>
    </location>
</feature>
<reference evidence="2 3" key="1">
    <citation type="submission" date="2019-09" db="EMBL/GenBank/DDBJ databases">
        <title>A chromosome-level genome assembly of the Chinese tupelo Nyssa sinensis.</title>
        <authorList>
            <person name="Yang X."/>
            <person name="Kang M."/>
            <person name="Yang Y."/>
            <person name="Xiong H."/>
            <person name="Wang M."/>
            <person name="Zhang Z."/>
            <person name="Wang Z."/>
            <person name="Wu H."/>
            <person name="Ma T."/>
            <person name="Liu J."/>
            <person name="Xi Z."/>
        </authorList>
    </citation>
    <scope>NUCLEOTIDE SEQUENCE [LARGE SCALE GENOMIC DNA]</scope>
    <source>
        <strain evidence="2">J267</strain>
        <tissue evidence="2">Leaf</tissue>
    </source>
</reference>
<evidence type="ECO:0000313" key="3">
    <source>
        <dbReference type="Proteomes" id="UP000325577"/>
    </source>
</evidence>
<name>A0A5J4ZTD0_9ASTE</name>
<feature type="region of interest" description="Disordered" evidence="1">
    <location>
        <begin position="68"/>
        <end position="92"/>
    </location>
</feature>
<evidence type="ECO:0000313" key="2">
    <source>
        <dbReference type="EMBL" id="KAA8521339.1"/>
    </source>
</evidence>